<dbReference type="Proteomes" id="UP000568109">
    <property type="component" value="Unassembled WGS sequence"/>
</dbReference>
<evidence type="ECO:0000256" key="2">
    <source>
        <dbReference type="SAM" id="Phobius"/>
    </source>
</evidence>
<sequence length="93" mass="11217">NHIKDYRPQSHNRTNKTTYHHLRTRSGRKITSAERQQAHHDYKDAQQAYQQALQMYQSVEQTVIKRRKKKKTILWSSILITTILILITILYKR</sequence>
<reference evidence="3 4" key="1">
    <citation type="submission" date="2020-06" db="EMBL/GenBank/DDBJ databases">
        <title>Draft genome sequence of Candidatus Phytoplasma pruni (X-disease group, subgroup 16SrIII-B) strain ChTDIII from Argentina.</title>
        <authorList>
            <person name="Fernandez F.D."/>
            <person name="Zuebert C."/>
            <person name="Huettel B."/>
            <person name="Kube M."/>
            <person name="Conci L.R."/>
        </authorList>
    </citation>
    <scope>NUCLEOTIDE SEQUENCE [LARGE SCALE GENOMIC DNA]</scope>
    <source>
        <strain evidence="3 4">ChTDIII</strain>
    </source>
</reference>
<keyword evidence="2" id="KW-0812">Transmembrane</keyword>
<evidence type="ECO:0000313" key="3">
    <source>
        <dbReference type="EMBL" id="NWN45528.1"/>
    </source>
</evidence>
<organism evidence="3 4">
    <name type="scientific">Candidatus Phytoplasma pruni</name>
    <dbReference type="NCBI Taxonomy" id="479893"/>
    <lineage>
        <taxon>Bacteria</taxon>
        <taxon>Bacillati</taxon>
        <taxon>Mycoplasmatota</taxon>
        <taxon>Mollicutes</taxon>
        <taxon>Acholeplasmatales</taxon>
        <taxon>Acholeplasmataceae</taxon>
        <taxon>Candidatus Phytoplasma</taxon>
        <taxon>16SrIII (X-disease group)</taxon>
    </lineage>
</organism>
<keyword evidence="2" id="KW-1133">Transmembrane helix</keyword>
<keyword evidence="4" id="KW-1185">Reference proteome</keyword>
<evidence type="ECO:0000313" key="4">
    <source>
        <dbReference type="Proteomes" id="UP000568109"/>
    </source>
</evidence>
<name>A0A851HC05_9MOLU</name>
<protein>
    <submittedName>
        <fullName evidence="3">Uncharacterized protein</fullName>
    </submittedName>
</protein>
<dbReference type="AlphaFoldDB" id="A0A851HC05"/>
<evidence type="ECO:0000256" key="1">
    <source>
        <dbReference type="SAM" id="MobiDB-lite"/>
    </source>
</evidence>
<keyword evidence="2" id="KW-0472">Membrane</keyword>
<feature type="transmembrane region" description="Helical" evidence="2">
    <location>
        <begin position="73"/>
        <end position="91"/>
    </location>
</feature>
<gene>
    <name evidence="3" type="ORF">HR065_00315</name>
</gene>
<dbReference type="RefSeq" id="WP_178733930.1">
    <property type="nucleotide sequence ID" value="NZ_JABUOH010000008.1"/>
</dbReference>
<feature type="compositionally biased region" description="Basic residues" evidence="1">
    <location>
        <begin position="18"/>
        <end position="28"/>
    </location>
</feature>
<feature type="region of interest" description="Disordered" evidence="1">
    <location>
        <begin position="1"/>
        <end position="39"/>
    </location>
</feature>
<accession>A0A851HC05</accession>
<feature type="non-terminal residue" evidence="3">
    <location>
        <position position="1"/>
    </location>
</feature>
<proteinExistence type="predicted"/>
<comment type="caution">
    <text evidence="3">The sequence shown here is derived from an EMBL/GenBank/DDBJ whole genome shotgun (WGS) entry which is preliminary data.</text>
</comment>
<dbReference type="EMBL" id="JABUOH010000008">
    <property type="protein sequence ID" value="NWN45528.1"/>
    <property type="molecule type" value="Genomic_DNA"/>
</dbReference>